<organism evidence="4 5">
    <name type="scientific">Vogesella indigofera</name>
    <name type="common">Pseudomonas indigofera</name>
    <dbReference type="NCBI Taxonomy" id="45465"/>
    <lineage>
        <taxon>Bacteria</taxon>
        <taxon>Pseudomonadati</taxon>
        <taxon>Pseudomonadota</taxon>
        <taxon>Betaproteobacteria</taxon>
        <taxon>Neisseriales</taxon>
        <taxon>Chromobacteriaceae</taxon>
        <taxon>Vogesella</taxon>
    </lineage>
</organism>
<gene>
    <name evidence="4" type="ORF">PQU93_09835</name>
</gene>
<dbReference type="PROSITE" id="PS51257">
    <property type="entry name" value="PROKAR_LIPOPROTEIN"/>
    <property type="match status" value="1"/>
</dbReference>
<protein>
    <recommendedName>
        <fullName evidence="3">Valyl-tRNA synthetase tRNA-binding arm domain-containing protein</fullName>
    </recommendedName>
</protein>
<dbReference type="InterPro" id="IPR019499">
    <property type="entry name" value="Val-tRNA_synth_tRNA-bd"/>
</dbReference>
<evidence type="ECO:0000256" key="2">
    <source>
        <dbReference type="ARBA" id="ARBA00022840"/>
    </source>
</evidence>
<reference evidence="4 5" key="1">
    <citation type="submission" date="2023-01" db="EMBL/GenBank/DDBJ databases">
        <title>Novel species of the genus Vogesella isolated from rivers.</title>
        <authorList>
            <person name="Lu H."/>
        </authorList>
    </citation>
    <scope>NUCLEOTIDE SEQUENCE [LARGE SCALE GENOMIC DNA]</scope>
    <source>
        <strain evidence="4 5">SH7W</strain>
    </source>
</reference>
<sequence>MNWMFERLAASRYDLRPTFLYLCSLFVACLSTEVDKVSVELEKPGYVDKAPARLVERDKAQLAELNDRLEKVKGQLAKLA</sequence>
<dbReference type="InterPro" id="IPR037118">
    <property type="entry name" value="Val-tRNA_synth_C_sf"/>
</dbReference>
<feature type="domain" description="Valyl-tRNA synthetase tRNA-binding arm" evidence="3">
    <location>
        <begin position="30"/>
        <end position="80"/>
    </location>
</feature>
<evidence type="ECO:0000313" key="5">
    <source>
        <dbReference type="Proteomes" id="UP001221566"/>
    </source>
</evidence>
<accession>A0ABT5I4H1</accession>
<evidence type="ECO:0000259" key="3">
    <source>
        <dbReference type="Pfam" id="PF10458"/>
    </source>
</evidence>
<dbReference type="Gene3D" id="1.10.287.380">
    <property type="entry name" value="Valyl-tRNA synthetase, C-terminal domain"/>
    <property type="match status" value="1"/>
</dbReference>
<keyword evidence="1" id="KW-0547">Nucleotide-binding</keyword>
<dbReference type="Pfam" id="PF10458">
    <property type="entry name" value="Val_tRNA-synt_C"/>
    <property type="match status" value="1"/>
</dbReference>
<dbReference type="EMBL" id="JAQQKY010000005">
    <property type="protein sequence ID" value="MDC7691082.1"/>
    <property type="molecule type" value="Genomic_DNA"/>
</dbReference>
<dbReference type="InterPro" id="IPR010978">
    <property type="entry name" value="tRNA-bd_arm"/>
</dbReference>
<evidence type="ECO:0000256" key="1">
    <source>
        <dbReference type="ARBA" id="ARBA00022741"/>
    </source>
</evidence>
<evidence type="ECO:0000313" key="4">
    <source>
        <dbReference type="EMBL" id="MDC7691082.1"/>
    </source>
</evidence>
<keyword evidence="5" id="KW-1185">Reference proteome</keyword>
<comment type="caution">
    <text evidence="4">The sequence shown here is derived from an EMBL/GenBank/DDBJ whole genome shotgun (WGS) entry which is preliminary data.</text>
</comment>
<proteinExistence type="predicted"/>
<dbReference type="Proteomes" id="UP001221566">
    <property type="component" value="Unassembled WGS sequence"/>
</dbReference>
<keyword evidence="2" id="KW-0067">ATP-binding</keyword>
<dbReference type="SUPFAM" id="SSF46589">
    <property type="entry name" value="tRNA-binding arm"/>
    <property type="match status" value="1"/>
</dbReference>
<name>A0ABT5I4H1_VOGIN</name>